<name>A0ABW3DFL3_9BACL</name>
<dbReference type="InterPro" id="IPR000577">
    <property type="entry name" value="Carb_kinase_FGGY"/>
</dbReference>
<evidence type="ECO:0000256" key="6">
    <source>
        <dbReference type="RuleBase" id="RU364073"/>
    </source>
</evidence>
<dbReference type="Proteomes" id="UP001597120">
    <property type="component" value="Unassembled WGS sequence"/>
</dbReference>
<gene>
    <name evidence="6 9" type="primary">xylB</name>
    <name evidence="9" type="ORF">ACFQ03_19495</name>
</gene>
<dbReference type="GO" id="GO:0004856">
    <property type="term" value="F:D-xylulokinase activity"/>
    <property type="evidence" value="ECO:0007669"/>
    <property type="project" value="UniProtKB-EC"/>
</dbReference>
<dbReference type="EMBL" id="JBHTIU010000077">
    <property type="protein sequence ID" value="MFD0871329.1"/>
    <property type="molecule type" value="Genomic_DNA"/>
</dbReference>
<dbReference type="SUPFAM" id="SSF53067">
    <property type="entry name" value="Actin-like ATPase domain"/>
    <property type="match status" value="2"/>
</dbReference>
<dbReference type="Gene3D" id="3.30.420.40">
    <property type="match status" value="2"/>
</dbReference>
<evidence type="ECO:0000259" key="8">
    <source>
        <dbReference type="Pfam" id="PF02782"/>
    </source>
</evidence>
<accession>A0ABW3DFL3</accession>
<keyword evidence="4 6" id="KW-0418">Kinase</keyword>
<dbReference type="InterPro" id="IPR043129">
    <property type="entry name" value="ATPase_NBD"/>
</dbReference>
<dbReference type="RefSeq" id="WP_379290309.1">
    <property type="nucleotide sequence ID" value="NZ_JBHTIU010000077.1"/>
</dbReference>
<dbReference type="EC" id="2.7.1.17" evidence="6"/>
<proteinExistence type="inferred from homology"/>
<dbReference type="InterPro" id="IPR018484">
    <property type="entry name" value="FGGY_N"/>
</dbReference>
<reference evidence="10" key="1">
    <citation type="journal article" date="2019" name="Int. J. Syst. Evol. Microbiol.">
        <title>The Global Catalogue of Microorganisms (GCM) 10K type strain sequencing project: providing services to taxonomists for standard genome sequencing and annotation.</title>
        <authorList>
            <consortium name="The Broad Institute Genomics Platform"/>
            <consortium name="The Broad Institute Genome Sequencing Center for Infectious Disease"/>
            <person name="Wu L."/>
            <person name="Ma J."/>
        </authorList>
    </citation>
    <scope>NUCLEOTIDE SEQUENCE [LARGE SCALE GENOMIC DNA]</scope>
    <source>
        <strain evidence="10">CCUG 57263</strain>
    </source>
</reference>
<keyword evidence="10" id="KW-1185">Reference proteome</keyword>
<dbReference type="InterPro" id="IPR006000">
    <property type="entry name" value="Xylulokinase"/>
</dbReference>
<dbReference type="PANTHER" id="PTHR43095">
    <property type="entry name" value="SUGAR KINASE"/>
    <property type="match status" value="1"/>
</dbReference>
<feature type="domain" description="Carbohydrate kinase FGGY C-terminal" evidence="8">
    <location>
        <begin position="257"/>
        <end position="450"/>
    </location>
</feature>
<keyword evidence="6" id="KW-0859">Xylose metabolism</keyword>
<feature type="domain" description="Carbohydrate kinase FGGY N-terminal" evidence="7">
    <location>
        <begin position="6"/>
        <end position="247"/>
    </location>
</feature>
<dbReference type="PIRSF" id="PIRSF000538">
    <property type="entry name" value="GlpK"/>
    <property type="match status" value="1"/>
</dbReference>
<keyword evidence="2 6" id="KW-0808">Transferase</keyword>
<evidence type="ECO:0000256" key="2">
    <source>
        <dbReference type="ARBA" id="ARBA00022679"/>
    </source>
</evidence>
<dbReference type="InterPro" id="IPR018485">
    <property type="entry name" value="FGGY_C"/>
</dbReference>
<dbReference type="InterPro" id="IPR050406">
    <property type="entry name" value="FGGY_Carb_Kinase"/>
</dbReference>
<dbReference type="NCBIfam" id="TIGR01312">
    <property type="entry name" value="XylB"/>
    <property type="match status" value="1"/>
</dbReference>
<protein>
    <recommendedName>
        <fullName evidence="6">Xylulose kinase</fullName>
        <shortName evidence="6">Xylulokinase</shortName>
        <ecNumber evidence="6">2.7.1.17</ecNumber>
    </recommendedName>
</protein>
<keyword evidence="3 6" id="KW-0547">Nucleotide-binding</keyword>
<sequence>MTMSAVMGIDLGTTSVKCLAMDRNGKRIASASHSYPIQSPHTGWVEQRPEDWWAAVVKSVRECLSALPEDAFIEAVSLSGHMSALTLLDECGSPVMPAILIADTRSEQQTRYLMKHYRDRTIALTGNVPLDAFTAPKLMWVRDQRPDLYRKADKLVFPKDYVRFRLTGRLGTDPTDAGNSLLFDVRRREWNETFIRDLGLRVDLFPEAADSLSAAGTITSEVSVLTGLPAGTPVFTGAADIACTQIGTGTLEADIMAITLSTSAQIIMRVPDTHVGVAGQVTFHPSAAAAAMYAMGSVFTGGLGVQWGYELLFDRDSMNAGDYERLDRLSERMKQIPCGSGGLLFLPFLVGSSTPYFDPRDRAAWIGLTHHRDKALLLHSIMEGIAFNIRENVEAFAAMGQVPRRIYLGGGGSRNPVWRQMIADVLGREMVLLQTSDASALGAAAIAGVGAGLFDSLESISRELVREGERLDSDGERHRRYNVLYEKYRKVYRSLHEYYTELDSELLGE</sequence>
<comment type="similarity">
    <text evidence="1 6">Belongs to the FGGY kinase family.</text>
</comment>
<dbReference type="PANTHER" id="PTHR43095:SF5">
    <property type="entry name" value="XYLULOSE KINASE"/>
    <property type="match status" value="1"/>
</dbReference>
<evidence type="ECO:0000313" key="9">
    <source>
        <dbReference type="EMBL" id="MFD0871329.1"/>
    </source>
</evidence>
<keyword evidence="5 6" id="KW-0067">ATP-binding</keyword>
<evidence type="ECO:0000256" key="1">
    <source>
        <dbReference type="ARBA" id="ARBA00009156"/>
    </source>
</evidence>
<dbReference type="Pfam" id="PF02782">
    <property type="entry name" value="FGGY_C"/>
    <property type="match status" value="1"/>
</dbReference>
<dbReference type="Pfam" id="PF00370">
    <property type="entry name" value="FGGY_N"/>
    <property type="match status" value="1"/>
</dbReference>
<comment type="catalytic activity">
    <reaction evidence="6">
        <text>D-xylulose + ATP = D-xylulose 5-phosphate + ADP + H(+)</text>
        <dbReference type="Rhea" id="RHEA:10964"/>
        <dbReference type="ChEBI" id="CHEBI:15378"/>
        <dbReference type="ChEBI" id="CHEBI:17140"/>
        <dbReference type="ChEBI" id="CHEBI:30616"/>
        <dbReference type="ChEBI" id="CHEBI:57737"/>
        <dbReference type="ChEBI" id="CHEBI:456216"/>
        <dbReference type="EC" id="2.7.1.17"/>
    </reaction>
</comment>
<evidence type="ECO:0000313" key="10">
    <source>
        <dbReference type="Proteomes" id="UP001597120"/>
    </source>
</evidence>
<evidence type="ECO:0000256" key="3">
    <source>
        <dbReference type="ARBA" id="ARBA00022741"/>
    </source>
</evidence>
<comment type="caution">
    <text evidence="9">The sequence shown here is derived from an EMBL/GenBank/DDBJ whole genome shotgun (WGS) entry which is preliminary data.</text>
</comment>
<dbReference type="CDD" id="cd07808">
    <property type="entry name" value="ASKHA_NBD_FGGY_EcXK-like"/>
    <property type="match status" value="1"/>
</dbReference>
<evidence type="ECO:0000256" key="4">
    <source>
        <dbReference type="ARBA" id="ARBA00022777"/>
    </source>
</evidence>
<organism evidence="9 10">
    <name type="scientific">Paenibacillus residui</name>
    <dbReference type="NCBI Taxonomy" id="629724"/>
    <lineage>
        <taxon>Bacteria</taxon>
        <taxon>Bacillati</taxon>
        <taxon>Bacillota</taxon>
        <taxon>Bacilli</taxon>
        <taxon>Bacillales</taxon>
        <taxon>Paenibacillaceae</taxon>
        <taxon>Paenibacillus</taxon>
    </lineage>
</organism>
<evidence type="ECO:0000259" key="7">
    <source>
        <dbReference type="Pfam" id="PF00370"/>
    </source>
</evidence>
<evidence type="ECO:0000256" key="5">
    <source>
        <dbReference type="ARBA" id="ARBA00022840"/>
    </source>
</evidence>
<keyword evidence="6" id="KW-0119">Carbohydrate metabolism</keyword>